<evidence type="ECO:0000313" key="2">
    <source>
        <dbReference type="RefSeq" id="XP_042637748.1"/>
    </source>
</evidence>
<organism evidence="1 2">
    <name type="scientific">Orycteropus afer afer</name>
    <dbReference type="NCBI Taxonomy" id="1230840"/>
    <lineage>
        <taxon>Eukaryota</taxon>
        <taxon>Metazoa</taxon>
        <taxon>Chordata</taxon>
        <taxon>Craniata</taxon>
        <taxon>Vertebrata</taxon>
        <taxon>Euteleostomi</taxon>
        <taxon>Mammalia</taxon>
        <taxon>Eutheria</taxon>
        <taxon>Afrotheria</taxon>
        <taxon>Tubulidentata</taxon>
        <taxon>Orycteropodidae</taxon>
        <taxon>Orycteropus</taxon>
    </lineage>
</organism>
<dbReference type="Proteomes" id="UP000694850">
    <property type="component" value="Unplaced"/>
</dbReference>
<accession>A0AC54ZBZ9</accession>
<gene>
    <name evidence="2" type="primary">TNN</name>
</gene>
<protein>
    <submittedName>
        <fullName evidence="2">Tenascin-N</fullName>
    </submittedName>
</protein>
<reference evidence="2" key="1">
    <citation type="submission" date="2025-08" db="UniProtKB">
        <authorList>
            <consortium name="RefSeq"/>
        </authorList>
    </citation>
    <scope>IDENTIFICATION</scope>
</reference>
<proteinExistence type="predicted"/>
<name>A0AC54ZBZ9_ORYAF</name>
<sequence length="1297" mass="143431">MSLQGLLCFPLGLLLGSMLLAASAPATPESQDCSNKEQQVTVSHTYKIDMSKSALVQVEAEPQPLSDHGASLLAPGEAGEEQNIIFRHNIRLQTPQKDCELAGSVQDLLARVKKLEEEMVEIKEQCSVHRCCQGTADLSRYCSGHGTFSLGTCSCHCEQGWEGAECERPSCPGACSGHGRCVDGHCLCDEPYVGDDCGYPACPENCSGNGVCVRGACQCHEDFTSEDCSERRCPGDCSGHGFCDTGECYCEEGFKGLDCAQVVSPQGLQLLKSTEDSLLVSWEPSSDVDHYLLSYYPMGKELSGKQIQVPKEQNSYDILGLLPGTKYIVTLRNVKKGLSSSPQHLLATTDLAVVGTAWVTDETENSLDVEWENPPTEVDYYKLQYGPLTGQEVAEVTVPKSSDPKSRYDITGLRPGTEYKITVVPIREEQEGKPIILNGRTEIDGPTNVVTDRVTEDTAAVSWNPVQAVIDKYVVRYTSTDGEAKETMVDKDQSSTVLTDLKPGEAYKVHVWAERGNQESKKGNTEALTEIDSPANLVTDRVTENTATVSWDPVQAVIDRYMVRYTSADGDTKDVPVGKDQSSTKLTDLRPGVEYTVHVWAQKGSQESKKVDTKAPTEIDSPKNLVMDQVTENTATVSWDPVQAAIDRYMVRYTSADGETKEVPVGKDQRSTELTGLMPGVEYKVYVWAQKGSRESKKADTKAPTDIDSPRNLVTDRVTENTATVSWDPVQAVIDRYVVRYTSADGETKEIPVGKDQSRTELTSLRPGVEYTVYVWAQKESQESKKANTKAPTDIDSPQNLVTDQVTENTATVSWDPVQAAIDRYMVRYTSADGETKEIQVGKDQSSTKLTGLRPGVEYTVYVWAQKGSQESKKANTKALTDIDSPKNLVADRVTENTATVSWDPVQAAIDRYMVRYTSADGETKEIPVGKDQSSTELIGLRPGLEYKVYVWAQKGSQESKKADTKAPTDIDPPKNFHPSGITQSGGILTWTPPSAQIDGYILTYQFPDGTIKEVQLGPWDQRFESQGLQQGVTYPVSLVAFKGDRRSRSVSTTLSTVGARFPHPSDCSQVQQNSNVASGLYTIYLHGDASRPLQVYCDMDTDGGGWIVFQRRNTGQLDFFKRWRSYVEGFGDPMKEFWLGLDKLHNLTTGSPSQYEVRVDLQTANESAYAVYDFFQVASSKERYKLTVGKYRGTAGDALTYHNGWKFTTFDRDNDIALSNCALTHHGGWWYKNCHLANPNGRYGETKHSEGVNWEPWKGHEFSIPYVELKIRPHGYSSEPLLGRKKRTLGGKTRTF</sequence>
<keyword evidence="1" id="KW-1185">Reference proteome</keyword>
<evidence type="ECO:0000313" key="1">
    <source>
        <dbReference type="Proteomes" id="UP000694850"/>
    </source>
</evidence>
<dbReference type="RefSeq" id="XP_042637748.1">
    <property type="nucleotide sequence ID" value="XM_042781814.1"/>
</dbReference>